<organism evidence="10 11">
    <name type="scientific">Actinophytocola oryzae</name>
    <dbReference type="NCBI Taxonomy" id="502181"/>
    <lineage>
        <taxon>Bacteria</taxon>
        <taxon>Bacillati</taxon>
        <taxon>Actinomycetota</taxon>
        <taxon>Actinomycetes</taxon>
        <taxon>Pseudonocardiales</taxon>
        <taxon>Pseudonocardiaceae</taxon>
    </lineage>
</organism>
<evidence type="ECO:0000313" key="11">
    <source>
        <dbReference type="Proteomes" id="UP000294927"/>
    </source>
</evidence>
<dbReference type="GO" id="GO:0005886">
    <property type="term" value="C:plasma membrane"/>
    <property type="evidence" value="ECO:0007669"/>
    <property type="project" value="UniProtKB-SubCell"/>
</dbReference>
<dbReference type="PANTHER" id="PTHR36122">
    <property type="entry name" value="NICOTINAMIDE RIBOSIDE TRANSPORTER PNUC"/>
    <property type="match status" value="1"/>
</dbReference>
<evidence type="ECO:0000256" key="8">
    <source>
        <dbReference type="SAM" id="MobiDB-lite"/>
    </source>
</evidence>
<evidence type="ECO:0000256" key="9">
    <source>
        <dbReference type="SAM" id="Phobius"/>
    </source>
</evidence>
<keyword evidence="7 9" id="KW-0472">Membrane</keyword>
<feature type="transmembrane region" description="Helical" evidence="9">
    <location>
        <begin position="162"/>
        <end position="180"/>
    </location>
</feature>
<keyword evidence="5 9" id="KW-0812">Transmembrane</keyword>
<accession>A0A4R7VHV7</accession>
<comment type="similarity">
    <text evidence="2">Belongs to the nicotinamide ribonucleoside (NR) uptake permease (TC 4.B.1) family.</text>
</comment>
<feature type="transmembrane region" description="Helical" evidence="9">
    <location>
        <begin position="139"/>
        <end position="156"/>
    </location>
</feature>
<keyword evidence="6 9" id="KW-1133">Transmembrane helix</keyword>
<dbReference type="PANTHER" id="PTHR36122:SF2">
    <property type="entry name" value="NICOTINAMIDE RIBOSIDE TRANSPORTER PNUC"/>
    <property type="match status" value="1"/>
</dbReference>
<feature type="compositionally biased region" description="Low complexity" evidence="8">
    <location>
        <begin position="232"/>
        <end position="242"/>
    </location>
</feature>
<feature type="compositionally biased region" description="Basic residues" evidence="8">
    <location>
        <begin position="243"/>
        <end position="260"/>
    </location>
</feature>
<dbReference type="InterPro" id="IPR006419">
    <property type="entry name" value="NMN_transpt_PnuC"/>
</dbReference>
<dbReference type="NCBIfam" id="TIGR01528">
    <property type="entry name" value="NMN_trans_PnuC"/>
    <property type="match status" value="1"/>
</dbReference>
<sequence>MDPVEILGFVSGALCVWLVARQNVWNWPIGIANNITFLILFWAAGIYADAGLQVVYLVLAVYGWWAWLRGGHQHSTLGVSRTATGQWVVLGVVGVAATAVLTFLLDSVTDSTVPLPDAATTVLSLLATWGQARKKLESWWLWIAADVIYVPLYAYKDLWLTAVLYVGFLALCVYGLRSWLTSLRLTELVPCPGGEGRLSVDPGGRWQGAGKPLVPGCTRAFRQRRQRPPGPRRNVPSSPGRGTRPRHPGRRPVGRRRRRSATPAGPGPVPSAVAPAPGTTATRPARHPSPG</sequence>
<evidence type="ECO:0000256" key="1">
    <source>
        <dbReference type="ARBA" id="ARBA00004651"/>
    </source>
</evidence>
<feature type="compositionally biased region" description="Low complexity" evidence="8">
    <location>
        <begin position="270"/>
        <end position="283"/>
    </location>
</feature>
<dbReference type="AlphaFoldDB" id="A0A4R7VHV7"/>
<evidence type="ECO:0000256" key="2">
    <source>
        <dbReference type="ARBA" id="ARBA00006669"/>
    </source>
</evidence>
<dbReference type="GO" id="GO:0034257">
    <property type="term" value="F:nicotinamide riboside transmembrane transporter activity"/>
    <property type="evidence" value="ECO:0007669"/>
    <property type="project" value="InterPro"/>
</dbReference>
<comment type="caution">
    <text evidence="10">The sequence shown here is derived from an EMBL/GenBank/DDBJ whole genome shotgun (WGS) entry which is preliminary data.</text>
</comment>
<evidence type="ECO:0000256" key="6">
    <source>
        <dbReference type="ARBA" id="ARBA00022989"/>
    </source>
</evidence>
<comment type="subcellular location">
    <subcellularLocation>
        <location evidence="1">Cell membrane</location>
        <topology evidence="1">Multi-pass membrane protein</topology>
    </subcellularLocation>
</comment>
<evidence type="ECO:0000256" key="4">
    <source>
        <dbReference type="ARBA" id="ARBA00022475"/>
    </source>
</evidence>
<protein>
    <submittedName>
        <fullName evidence="10">Nicotinamide mononucleotide transporter PnuC</fullName>
    </submittedName>
</protein>
<evidence type="ECO:0000256" key="3">
    <source>
        <dbReference type="ARBA" id="ARBA00022448"/>
    </source>
</evidence>
<evidence type="ECO:0000313" key="10">
    <source>
        <dbReference type="EMBL" id="TDV48940.1"/>
    </source>
</evidence>
<evidence type="ECO:0000256" key="5">
    <source>
        <dbReference type="ARBA" id="ARBA00022692"/>
    </source>
</evidence>
<gene>
    <name evidence="10" type="ORF">CLV71_108301</name>
</gene>
<name>A0A4R7VHV7_9PSEU</name>
<feature type="transmembrane region" description="Helical" evidence="9">
    <location>
        <begin position="37"/>
        <end position="65"/>
    </location>
</feature>
<dbReference type="Proteomes" id="UP000294927">
    <property type="component" value="Unassembled WGS sequence"/>
</dbReference>
<dbReference type="EMBL" id="SOCP01000008">
    <property type="protein sequence ID" value="TDV48940.1"/>
    <property type="molecule type" value="Genomic_DNA"/>
</dbReference>
<keyword evidence="4" id="KW-1003">Cell membrane</keyword>
<keyword evidence="11" id="KW-1185">Reference proteome</keyword>
<feature type="region of interest" description="Disordered" evidence="8">
    <location>
        <begin position="199"/>
        <end position="291"/>
    </location>
</feature>
<feature type="transmembrane region" description="Helical" evidence="9">
    <location>
        <begin position="85"/>
        <end position="105"/>
    </location>
</feature>
<proteinExistence type="inferred from homology"/>
<dbReference type="Pfam" id="PF04973">
    <property type="entry name" value="NMN_transporter"/>
    <property type="match status" value="1"/>
</dbReference>
<evidence type="ECO:0000256" key="7">
    <source>
        <dbReference type="ARBA" id="ARBA00023136"/>
    </source>
</evidence>
<reference evidence="10 11" key="1">
    <citation type="submission" date="2019-03" db="EMBL/GenBank/DDBJ databases">
        <title>Genomic Encyclopedia of Archaeal and Bacterial Type Strains, Phase II (KMG-II): from individual species to whole genera.</title>
        <authorList>
            <person name="Goeker M."/>
        </authorList>
    </citation>
    <scope>NUCLEOTIDE SEQUENCE [LARGE SCALE GENOMIC DNA]</scope>
    <source>
        <strain evidence="10 11">DSM 45499</strain>
    </source>
</reference>
<keyword evidence="3" id="KW-0813">Transport</keyword>